<keyword evidence="3" id="KW-1185">Reference proteome</keyword>
<feature type="region of interest" description="Disordered" evidence="1">
    <location>
        <begin position="122"/>
        <end position="198"/>
    </location>
</feature>
<dbReference type="AlphaFoldDB" id="A0A8T1VL57"/>
<proteinExistence type="predicted"/>
<feature type="compositionally biased region" description="Basic residues" evidence="1">
    <location>
        <begin position="133"/>
        <end position="151"/>
    </location>
</feature>
<evidence type="ECO:0000313" key="2">
    <source>
        <dbReference type="EMBL" id="KAG7380939.1"/>
    </source>
</evidence>
<dbReference type="EMBL" id="JAGDFM010000269">
    <property type="protein sequence ID" value="KAG7380939.1"/>
    <property type="molecule type" value="Genomic_DNA"/>
</dbReference>
<reference evidence="2" key="1">
    <citation type="submission" date="2021-02" db="EMBL/GenBank/DDBJ databases">
        <authorList>
            <person name="Palmer J.M."/>
        </authorList>
    </citation>
    <scope>NUCLEOTIDE SEQUENCE</scope>
    <source>
        <strain evidence="2">SCRP734</strain>
    </source>
</reference>
<gene>
    <name evidence="2" type="ORF">PHYPSEUDO_006613</name>
</gene>
<evidence type="ECO:0000256" key="1">
    <source>
        <dbReference type="SAM" id="MobiDB-lite"/>
    </source>
</evidence>
<accession>A0A8T1VL57</accession>
<name>A0A8T1VL57_9STRA</name>
<feature type="compositionally biased region" description="Polar residues" evidence="1">
    <location>
        <begin position="185"/>
        <end position="198"/>
    </location>
</feature>
<evidence type="ECO:0000313" key="3">
    <source>
        <dbReference type="Proteomes" id="UP000694044"/>
    </source>
</evidence>
<feature type="compositionally biased region" description="Basic and acidic residues" evidence="1">
    <location>
        <begin position="159"/>
        <end position="184"/>
    </location>
</feature>
<dbReference type="OrthoDB" id="107966at2759"/>
<organism evidence="2 3">
    <name type="scientific">Phytophthora pseudosyringae</name>
    <dbReference type="NCBI Taxonomy" id="221518"/>
    <lineage>
        <taxon>Eukaryota</taxon>
        <taxon>Sar</taxon>
        <taxon>Stramenopiles</taxon>
        <taxon>Oomycota</taxon>
        <taxon>Peronosporomycetes</taxon>
        <taxon>Peronosporales</taxon>
        <taxon>Peronosporaceae</taxon>
        <taxon>Phytophthora</taxon>
    </lineage>
</organism>
<protein>
    <submittedName>
        <fullName evidence="2">Uncharacterized protein</fullName>
    </submittedName>
</protein>
<sequence>MICIGVETHAATRETNSPNGQPHVRLRSRHELLETQVMFPDDFRHSMGNYGPNGPMHRGEKLKPIALVLRPNESCRKYEENFQCWLKSRGVSLSLFKDDPEEERRYRQTFAFLRADTAIHPHWDREAGGQSTPRRRSRGRSRSRRRAKKRNPSIGSARDNTDQKRARLDGHEEHRSVKEPRQHDSSPAGQLNQDQDRA</sequence>
<comment type="caution">
    <text evidence="2">The sequence shown here is derived from an EMBL/GenBank/DDBJ whole genome shotgun (WGS) entry which is preliminary data.</text>
</comment>
<dbReference type="Proteomes" id="UP000694044">
    <property type="component" value="Unassembled WGS sequence"/>
</dbReference>